<evidence type="ECO:0000313" key="1">
    <source>
        <dbReference type="EMBL" id="CAH2090608.1"/>
    </source>
</evidence>
<dbReference type="AlphaFoldDB" id="A0AAU9TV38"/>
<proteinExistence type="predicted"/>
<protein>
    <submittedName>
        <fullName evidence="1">Uncharacterized protein</fullName>
    </submittedName>
</protein>
<accession>A0AAU9TV38</accession>
<keyword evidence="2" id="KW-1185">Reference proteome</keyword>
<dbReference type="Proteomes" id="UP001153954">
    <property type="component" value="Unassembled WGS sequence"/>
</dbReference>
<reference evidence="1" key="1">
    <citation type="submission" date="2022-03" db="EMBL/GenBank/DDBJ databases">
        <authorList>
            <person name="Tunstrom K."/>
        </authorList>
    </citation>
    <scope>NUCLEOTIDE SEQUENCE</scope>
</reference>
<dbReference type="EMBL" id="CAKOGL010000009">
    <property type="protein sequence ID" value="CAH2090608.1"/>
    <property type="molecule type" value="Genomic_DNA"/>
</dbReference>
<sequence length="78" mass="8742">MSTENYHVLNRAASPSSHKIPKIDVNDVEMVFGTPAEPKGRVQPDVHYITTEKNNGRDKGFYVTVESLPVWYGSGSYQ</sequence>
<comment type="caution">
    <text evidence="1">The sequence shown here is derived from an EMBL/GenBank/DDBJ whole genome shotgun (WGS) entry which is preliminary data.</text>
</comment>
<gene>
    <name evidence="1" type="ORF">EEDITHA_LOCUS6547</name>
</gene>
<organism evidence="1 2">
    <name type="scientific">Euphydryas editha</name>
    <name type="common">Edith's checkerspot</name>
    <dbReference type="NCBI Taxonomy" id="104508"/>
    <lineage>
        <taxon>Eukaryota</taxon>
        <taxon>Metazoa</taxon>
        <taxon>Ecdysozoa</taxon>
        <taxon>Arthropoda</taxon>
        <taxon>Hexapoda</taxon>
        <taxon>Insecta</taxon>
        <taxon>Pterygota</taxon>
        <taxon>Neoptera</taxon>
        <taxon>Endopterygota</taxon>
        <taxon>Lepidoptera</taxon>
        <taxon>Glossata</taxon>
        <taxon>Ditrysia</taxon>
        <taxon>Papilionoidea</taxon>
        <taxon>Nymphalidae</taxon>
        <taxon>Nymphalinae</taxon>
        <taxon>Euphydryas</taxon>
    </lineage>
</organism>
<name>A0AAU9TV38_EUPED</name>
<evidence type="ECO:0000313" key="2">
    <source>
        <dbReference type="Proteomes" id="UP001153954"/>
    </source>
</evidence>